<evidence type="ECO:0000256" key="7">
    <source>
        <dbReference type="ARBA" id="ARBA00040167"/>
    </source>
</evidence>
<gene>
    <name evidence="11" type="ORF">FE785_00520</name>
</gene>
<evidence type="ECO:0000313" key="11">
    <source>
        <dbReference type="EMBL" id="QCU89216.1"/>
    </source>
</evidence>
<keyword evidence="4 9" id="KW-0456">Lyase</keyword>
<evidence type="ECO:0000256" key="3">
    <source>
        <dbReference type="ARBA" id="ARBA00013109"/>
    </source>
</evidence>
<evidence type="ECO:0000259" key="10">
    <source>
        <dbReference type="Pfam" id="PF02602"/>
    </source>
</evidence>
<dbReference type="GO" id="GO:0006782">
    <property type="term" value="P:protoporphyrinogen IX biosynthetic process"/>
    <property type="evidence" value="ECO:0007669"/>
    <property type="project" value="UniProtKB-UniRule"/>
</dbReference>
<sequence length="268" mass="30321">MAYTLLNTRPKHQAEDLNALLADAGIETLSCPLIEIDWLMPKEPINQQSSALKNDYDRAVFTSANAVTGWLCWQQSSPANRIGFKQGIAIGKATQNKARQNHIDLTCLSEQKFDSEHLLQHSSMQNLKGQRILLVTGENGRQKLPQTLKQRGAQLDEVFVYRRQPAPFCRLQWQQFLASKQPVLLISSLQAWEQLKSQLATYYQLKDLFNERAETQIWQAIDAVLVYSERIANQLVEDGYNGHIQILSTQSDQGVLQAIDALTGKSNQ</sequence>
<dbReference type="InterPro" id="IPR003754">
    <property type="entry name" value="4pyrrol_synth_uPrphyn_synth"/>
</dbReference>
<dbReference type="PANTHER" id="PTHR38042">
    <property type="entry name" value="UROPORPHYRINOGEN-III SYNTHASE, CHLOROPLASTIC"/>
    <property type="match status" value="1"/>
</dbReference>
<accession>A0A4P9K4S3</accession>
<dbReference type="EC" id="4.2.1.75" evidence="3 9"/>
<dbReference type="GO" id="GO:0004852">
    <property type="term" value="F:uroporphyrinogen-III synthase activity"/>
    <property type="evidence" value="ECO:0007669"/>
    <property type="project" value="UniProtKB-UniRule"/>
</dbReference>
<evidence type="ECO:0000256" key="6">
    <source>
        <dbReference type="ARBA" id="ARBA00037589"/>
    </source>
</evidence>
<evidence type="ECO:0000313" key="12">
    <source>
        <dbReference type="Proteomes" id="UP000304864"/>
    </source>
</evidence>
<dbReference type="InterPro" id="IPR036108">
    <property type="entry name" value="4pyrrol_syn_uPrphyn_synt_sf"/>
</dbReference>
<dbReference type="Proteomes" id="UP000304864">
    <property type="component" value="Chromosome"/>
</dbReference>
<dbReference type="CDD" id="cd06578">
    <property type="entry name" value="HemD"/>
    <property type="match status" value="1"/>
</dbReference>
<dbReference type="KEGG" id="thig:FE785_00520"/>
<organism evidence="11 12">
    <name type="scientific">Thiomicrorhabdus sediminis</name>
    <dbReference type="NCBI Taxonomy" id="2580412"/>
    <lineage>
        <taxon>Bacteria</taxon>
        <taxon>Pseudomonadati</taxon>
        <taxon>Pseudomonadota</taxon>
        <taxon>Gammaproteobacteria</taxon>
        <taxon>Thiotrichales</taxon>
        <taxon>Piscirickettsiaceae</taxon>
        <taxon>Thiomicrorhabdus</taxon>
    </lineage>
</organism>
<dbReference type="GO" id="GO:0006780">
    <property type="term" value="P:uroporphyrinogen III biosynthetic process"/>
    <property type="evidence" value="ECO:0007669"/>
    <property type="project" value="UniProtKB-UniRule"/>
</dbReference>
<dbReference type="OrthoDB" id="9787650at2"/>
<dbReference type="Pfam" id="PF02602">
    <property type="entry name" value="HEM4"/>
    <property type="match status" value="1"/>
</dbReference>
<protein>
    <recommendedName>
        <fullName evidence="7 9">Uroporphyrinogen-III synthase</fullName>
        <ecNumber evidence="3 9">4.2.1.75</ecNumber>
    </recommendedName>
</protein>
<evidence type="ECO:0000256" key="9">
    <source>
        <dbReference type="RuleBase" id="RU366031"/>
    </source>
</evidence>
<dbReference type="SUPFAM" id="SSF69618">
    <property type="entry name" value="HemD-like"/>
    <property type="match status" value="1"/>
</dbReference>
<comment type="similarity">
    <text evidence="2 9">Belongs to the uroporphyrinogen-III synthase family.</text>
</comment>
<dbReference type="AlphaFoldDB" id="A0A4P9K4S3"/>
<keyword evidence="12" id="KW-1185">Reference proteome</keyword>
<dbReference type="EMBL" id="CP040602">
    <property type="protein sequence ID" value="QCU89216.1"/>
    <property type="molecule type" value="Genomic_DNA"/>
</dbReference>
<proteinExistence type="inferred from homology"/>
<evidence type="ECO:0000256" key="4">
    <source>
        <dbReference type="ARBA" id="ARBA00023239"/>
    </source>
</evidence>
<dbReference type="InterPro" id="IPR039793">
    <property type="entry name" value="UROS/Hem4"/>
</dbReference>
<name>A0A4P9K4S3_9GAMM</name>
<comment type="pathway">
    <text evidence="1 9">Porphyrin-containing compound metabolism; protoporphyrin-IX biosynthesis; coproporphyrinogen-III from 5-aminolevulinate: step 3/4.</text>
</comment>
<dbReference type="PANTHER" id="PTHR38042:SF1">
    <property type="entry name" value="UROPORPHYRINOGEN-III SYNTHASE, CHLOROPLASTIC"/>
    <property type="match status" value="1"/>
</dbReference>
<reference evidence="11 12" key="1">
    <citation type="submission" date="2019-05" db="EMBL/GenBank/DDBJ databases">
        <title>Thiomicrorhabdus sediminis sp. nov, a novel sulfur-oxidizing bacterium isolated from coastal sediment.</title>
        <authorList>
            <person name="Liu X."/>
        </authorList>
    </citation>
    <scope>NUCLEOTIDE SEQUENCE [LARGE SCALE GENOMIC DNA]</scope>
    <source>
        <strain evidence="11 12">G1</strain>
    </source>
</reference>
<comment type="function">
    <text evidence="6 9">Catalyzes cyclization of the linear tetrapyrrole, hydroxymethylbilane, to the macrocyclic uroporphyrinogen III.</text>
</comment>
<evidence type="ECO:0000256" key="2">
    <source>
        <dbReference type="ARBA" id="ARBA00008133"/>
    </source>
</evidence>
<evidence type="ECO:0000256" key="1">
    <source>
        <dbReference type="ARBA" id="ARBA00004772"/>
    </source>
</evidence>
<evidence type="ECO:0000256" key="5">
    <source>
        <dbReference type="ARBA" id="ARBA00023244"/>
    </source>
</evidence>
<dbReference type="Gene3D" id="3.40.50.10090">
    <property type="match status" value="2"/>
</dbReference>
<keyword evidence="5 9" id="KW-0627">Porphyrin biosynthesis</keyword>
<feature type="domain" description="Tetrapyrrole biosynthesis uroporphyrinogen III synthase" evidence="10">
    <location>
        <begin position="16"/>
        <end position="196"/>
    </location>
</feature>
<comment type="catalytic activity">
    <reaction evidence="8 9">
        <text>hydroxymethylbilane = uroporphyrinogen III + H2O</text>
        <dbReference type="Rhea" id="RHEA:18965"/>
        <dbReference type="ChEBI" id="CHEBI:15377"/>
        <dbReference type="ChEBI" id="CHEBI:57308"/>
        <dbReference type="ChEBI" id="CHEBI:57845"/>
        <dbReference type="EC" id="4.2.1.75"/>
    </reaction>
</comment>
<dbReference type="RefSeq" id="WP_138563358.1">
    <property type="nucleotide sequence ID" value="NZ_CP040602.1"/>
</dbReference>
<evidence type="ECO:0000256" key="8">
    <source>
        <dbReference type="ARBA" id="ARBA00048617"/>
    </source>
</evidence>